<name>A0ABW0Z9G7_9ACTN</name>
<protein>
    <submittedName>
        <fullName evidence="1">Uncharacterized protein</fullName>
    </submittedName>
</protein>
<accession>A0ABW0Z9G7</accession>
<keyword evidence="2" id="KW-1185">Reference proteome</keyword>
<evidence type="ECO:0000313" key="2">
    <source>
        <dbReference type="Proteomes" id="UP001596083"/>
    </source>
</evidence>
<comment type="caution">
    <text evidence="1">The sequence shown here is derived from an EMBL/GenBank/DDBJ whole genome shotgun (WGS) entry which is preliminary data.</text>
</comment>
<evidence type="ECO:0000313" key="1">
    <source>
        <dbReference type="EMBL" id="MFC5723678.1"/>
    </source>
</evidence>
<gene>
    <name evidence="1" type="ORF">ACFP1Z_26290</name>
</gene>
<proteinExistence type="predicted"/>
<dbReference type="EMBL" id="JBHSPB010000019">
    <property type="protein sequence ID" value="MFC5723678.1"/>
    <property type="molecule type" value="Genomic_DNA"/>
</dbReference>
<organism evidence="1 2">
    <name type="scientific">Streptomyces gamaensis</name>
    <dbReference type="NCBI Taxonomy" id="1763542"/>
    <lineage>
        <taxon>Bacteria</taxon>
        <taxon>Bacillati</taxon>
        <taxon>Actinomycetota</taxon>
        <taxon>Actinomycetes</taxon>
        <taxon>Kitasatosporales</taxon>
        <taxon>Streptomycetaceae</taxon>
        <taxon>Streptomyces</taxon>
    </lineage>
</organism>
<reference evidence="2" key="1">
    <citation type="journal article" date="2019" name="Int. J. Syst. Evol. Microbiol.">
        <title>The Global Catalogue of Microorganisms (GCM) 10K type strain sequencing project: providing services to taxonomists for standard genome sequencing and annotation.</title>
        <authorList>
            <consortium name="The Broad Institute Genomics Platform"/>
            <consortium name="The Broad Institute Genome Sequencing Center for Infectious Disease"/>
            <person name="Wu L."/>
            <person name="Ma J."/>
        </authorList>
    </citation>
    <scope>NUCLEOTIDE SEQUENCE [LARGE SCALE GENOMIC DNA]</scope>
    <source>
        <strain evidence="2">CGMCC 4.7304</strain>
    </source>
</reference>
<sequence>MRISQRANRSVQLDRVRPGSRLDVDGLRLRAGERLLVHGPNGAGDGP</sequence>
<dbReference type="RefSeq" id="WP_390320037.1">
    <property type="nucleotide sequence ID" value="NZ_JBHSPB010000019.1"/>
</dbReference>
<dbReference type="Proteomes" id="UP001596083">
    <property type="component" value="Unassembled WGS sequence"/>
</dbReference>